<keyword evidence="4" id="KW-1185">Reference proteome</keyword>
<evidence type="ECO:0000259" key="2">
    <source>
        <dbReference type="Pfam" id="PF15481"/>
    </source>
</evidence>
<feature type="chain" id="PRO_5035934343" description="Chondroitin proteoglycan 4 domain-containing protein" evidence="1">
    <location>
        <begin position="20"/>
        <end position="225"/>
    </location>
</feature>
<feature type="domain" description="Chondroitin proteoglycan 4" evidence="2">
    <location>
        <begin position="29"/>
        <end position="118"/>
    </location>
</feature>
<protein>
    <recommendedName>
        <fullName evidence="2">Chondroitin proteoglycan 4 domain-containing protein</fullName>
    </recommendedName>
</protein>
<gene>
    <name evidence="3" type="ORF">CAUJ_LOCUS2874</name>
</gene>
<dbReference type="EMBL" id="CAJGYM010000005">
    <property type="protein sequence ID" value="CAD6186955.1"/>
    <property type="molecule type" value="Genomic_DNA"/>
</dbReference>
<dbReference type="OrthoDB" id="5826574at2759"/>
<keyword evidence="1" id="KW-0732">Signal</keyword>
<evidence type="ECO:0000313" key="3">
    <source>
        <dbReference type="EMBL" id="CAD6186955.1"/>
    </source>
</evidence>
<organism evidence="3 4">
    <name type="scientific">Caenorhabditis auriculariae</name>
    <dbReference type="NCBI Taxonomy" id="2777116"/>
    <lineage>
        <taxon>Eukaryota</taxon>
        <taxon>Metazoa</taxon>
        <taxon>Ecdysozoa</taxon>
        <taxon>Nematoda</taxon>
        <taxon>Chromadorea</taxon>
        <taxon>Rhabditida</taxon>
        <taxon>Rhabditina</taxon>
        <taxon>Rhabditomorpha</taxon>
        <taxon>Rhabditoidea</taxon>
        <taxon>Rhabditidae</taxon>
        <taxon>Peloderinae</taxon>
        <taxon>Caenorhabditis</taxon>
    </lineage>
</organism>
<reference evidence="3" key="1">
    <citation type="submission" date="2020-10" db="EMBL/GenBank/DDBJ databases">
        <authorList>
            <person name="Kikuchi T."/>
        </authorList>
    </citation>
    <scope>NUCLEOTIDE SEQUENCE</scope>
    <source>
        <strain evidence="3">NKZ352</strain>
    </source>
</reference>
<dbReference type="Pfam" id="PF15481">
    <property type="entry name" value="CPG4"/>
    <property type="match status" value="1"/>
</dbReference>
<accession>A0A8S1GU99</accession>
<evidence type="ECO:0000256" key="1">
    <source>
        <dbReference type="SAM" id="SignalP"/>
    </source>
</evidence>
<dbReference type="AlphaFoldDB" id="A0A8S1GU99"/>
<evidence type="ECO:0000313" key="4">
    <source>
        <dbReference type="Proteomes" id="UP000835052"/>
    </source>
</evidence>
<name>A0A8S1GU99_9PELO</name>
<proteinExistence type="predicted"/>
<dbReference type="InterPro" id="IPR029153">
    <property type="entry name" value="CPG4"/>
</dbReference>
<dbReference type="Proteomes" id="UP000835052">
    <property type="component" value="Unassembled WGS sequence"/>
</dbReference>
<feature type="signal peptide" evidence="1">
    <location>
        <begin position="1"/>
        <end position="19"/>
    </location>
</feature>
<sequence length="225" mass="25923">MPRILTISAFLAIIGVTFSSEQKDQEASECLKKCLTPMVQLDRSFTYVFNNFEKVCDMLEDGAFCARKCTQEDQRKFYQYTTFYRIHCVDYEEELQEHLSCIAKAAAEADLVCKDRCRNAHKVEKTASKESKMKSECLTLECSTVCYFEELAEECPEAKDVLLKTNIGQVHSMAQGIHPLSIEKMEPECRNLHDTDYMRQRLLAPAFDVISDTEKKMIEQSSKNF</sequence>
<comment type="caution">
    <text evidence="3">The sequence shown here is derived from an EMBL/GenBank/DDBJ whole genome shotgun (WGS) entry which is preliminary data.</text>
</comment>